<proteinExistence type="predicted"/>
<evidence type="ECO:0000313" key="1">
    <source>
        <dbReference type="EMBL" id="MFC5511135.1"/>
    </source>
</evidence>
<protein>
    <submittedName>
        <fullName evidence="1">Uncharacterized protein</fullName>
    </submittedName>
</protein>
<name>A0ABW0PF58_9BURK</name>
<reference evidence="2" key="1">
    <citation type="journal article" date="2019" name="Int. J. Syst. Evol. Microbiol.">
        <title>The Global Catalogue of Microorganisms (GCM) 10K type strain sequencing project: providing services to taxonomists for standard genome sequencing and annotation.</title>
        <authorList>
            <consortium name="The Broad Institute Genomics Platform"/>
            <consortium name="The Broad Institute Genome Sequencing Center for Infectious Disease"/>
            <person name="Wu L."/>
            <person name="Ma J."/>
        </authorList>
    </citation>
    <scope>NUCLEOTIDE SEQUENCE [LARGE SCALE GENOMIC DNA]</scope>
    <source>
        <strain evidence="2">CCUG 38813</strain>
    </source>
</reference>
<dbReference type="Proteomes" id="UP001596031">
    <property type="component" value="Unassembled WGS sequence"/>
</dbReference>
<accession>A0ABW0PF58</accession>
<dbReference type="RefSeq" id="WP_379719402.1">
    <property type="nucleotide sequence ID" value="NZ_JBHSMS010000026.1"/>
</dbReference>
<gene>
    <name evidence="1" type="ORF">ACFPOU_08340</name>
</gene>
<keyword evidence="2" id="KW-1185">Reference proteome</keyword>
<organism evidence="1 2">
    <name type="scientific">Massilia jejuensis</name>
    <dbReference type="NCBI Taxonomy" id="648894"/>
    <lineage>
        <taxon>Bacteria</taxon>
        <taxon>Pseudomonadati</taxon>
        <taxon>Pseudomonadota</taxon>
        <taxon>Betaproteobacteria</taxon>
        <taxon>Burkholderiales</taxon>
        <taxon>Oxalobacteraceae</taxon>
        <taxon>Telluria group</taxon>
        <taxon>Massilia</taxon>
    </lineage>
</organism>
<evidence type="ECO:0000313" key="2">
    <source>
        <dbReference type="Proteomes" id="UP001596031"/>
    </source>
</evidence>
<dbReference type="EMBL" id="JBHSMS010000026">
    <property type="protein sequence ID" value="MFC5511135.1"/>
    <property type="molecule type" value="Genomic_DNA"/>
</dbReference>
<sequence>MNITASPITSCKECGSTALTWQTSIINRSNVVQGRLNTNDVECIFFLGCDECSETLATVSADKVASAMNAAAAVPA</sequence>
<comment type="caution">
    <text evidence="1">The sequence shown here is derived from an EMBL/GenBank/DDBJ whole genome shotgun (WGS) entry which is preliminary data.</text>
</comment>